<dbReference type="Proteomes" id="UP000007148">
    <property type="component" value="Unassembled WGS sequence"/>
</dbReference>
<dbReference type="HOGENOM" id="CLU_103053_1_0_1"/>
<accession>G4TJS8</accession>
<dbReference type="EMBL" id="CAFZ01000125">
    <property type="protein sequence ID" value="CCA71570.1"/>
    <property type="molecule type" value="Genomic_DNA"/>
</dbReference>
<name>G4TJS8_SERID</name>
<dbReference type="OrthoDB" id="3165318at2759"/>
<proteinExistence type="predicted"/>
<keyword evidence="2" id="KW-1185">Reference proteome</keyword>
<comment type="caution">
    <text evidence="1">The sequence shown here is derived from an EMBL/GenBank/DDBJ whole genome shotgun (WGS) entry which is preliminary data.</text>
</comment>
<dbReference type="AlphaFoldDB" id="G4TJS8"/>
<gene>
    <name evidence="1" type="ORF">PIIN_05507</name>
</gene>
<evidence type="ECO:0000313" key="2">
    <source>
        <dbReference type="Proteomes" id="UP000007148"/>
    </source>
</evidence>
<protein>
    <submittedName>
        <fullName evidence="1">Uncharacterized protein</fullName>
    </submittedName>
</protein>
<evidence type="ECO:0000313" key="1">
    <source>
        <dbReference type="EMBL" id="CCA71570.1"/>
    </source>
</evidence>
<organism evidence="1 2">
    <name type="scientific">Serendipita indica (strain DSM 11827)</name>
    <name type="common">Root endophyte fungus</name>
    <name type="synonym">Piriformospora indica</name>
    <dbReference type="NCBI Taxonomy" id="1109443"/>
    <lineage>
        <taxon>Eukaryota</taxon>
        <taxon>Fungi</taxon>
        <taxon>Dikarya</taxon>
        <taxon>Basidiomycota</taxon>
        <taxon>Agaricomycotina</taxon>
        <taxon>Agaricomycetes</taxon>
        <taxon>Sebacinales</taxon>
        <taxon>Serendipitaceae</taxon>
        <taxon>Serendipita</taxon>
    </lineage>
</organism>
<dbReference type="InParanoid" id="G4TJS8"/>
<sequence>MSGPFVCPFSIQVQPGALRFDTTLMFSFNPLKGAMWNNYTIAWMVIPFNSSSTVVQTGTLVYTSQLGFSRPQSLNGNIVAPGITTKINVENQTNLVNKGATYDFTAPTPYTDDPSAVVANNNTTAIQPISVGFFDPSGTVYTPALLFKDVPVDSSVVAEFTPILRCYASSQYQERQFIKGNVQGYIHWEQDLTKVTPNSVFNLKQDFQTGEYSLTLVPS</sequence>
<reference evidence="1 2" key="1">
    <citation type="journal article" date="2011" name="PLoS Pathog.">
        <title>Endophytic Life Strategies Decoded by Genome and Transcriptome Analyses of the Mutualistic Root Symbiont Piriformospora indica.</title>
        <authorList>
            <person name="Zuccaro A."/>
            <person name="Lahrmann U."/>
            <person name="Guldener U."/>
            <person name="Langen G."/>
            <person name="Pfiffi S."/>
            <person name="Biedenkopf D."/>
            <person name="Wong P."/>
            <person name="Samans B."/>
            <person name="Grimm C."/>
            <person name="Basiewicz M."/>
            <person name="Murat C."/>
            <person name="Martin F."/>
            <person name="Kogel K.H."/>
        </authorList>
    </citation>
    <scope>NUCLEOTIDE SEQUENCE [LARGE SCALE GENOMIC DNA]</scope>
    <source>
        <strain evidence="1 2">DSM 11827</strain>
    </source>
</reference>